<dbReference type="WBParaSite" id="RSKR_0001099300.1">
    <property type="protein sequence ID" value="RSKR_0001099300.1"/>
    <property type="gene ID" value="RSKR_0001099300"/>
</dbReference>
<protein>
    <submittedName>
        <fullName evidence="2">DUF19 domain-containing protein</fullName>
    </submittedName>
</protein>
<evidence type="ECO:0000313" key="1">
    <source>
        <dbReference type="Proteomes" id="UP000095286"/>
    </source>
</evidence>
<accession>A0AC35UFV1</accession>
<dbReference type="Proteomes" id="UP000095286">
    <property type="component" value="Unplaced"/>
</dbReference>
<organism evidence="1 2">
    <name type="scientific">Rhabditophanes sp. KR3021</name>
    <dbReference type="NCBI Taxonomy" id="114890"/>
    <lineage>
        <taxon>Eukaryota</taxon>
        <taxon>Metazoa</taxon>
        <taxon>Ecdysozoa</taxon>
        <taxon>Nematoda</taxon>
        <taxon>Chromadorea</taxon>
        <taxon>Rhabditida</taxon>
        <taxon>Tylenchina</taxon>
        <taxon>Panagrolaimomorpha</taxon>
        <taxon>Strongyloidoidea</taxon>
        <taxon>Alloionematidae</taxon>
        <taxon>Rhabditophanes</taxon>
    </lineage>
</organism>
<sequence length="240" mass="26185">MIVCLFVFAGSLVVVGCERFFERETDIAAATCDKDKFFSGLGSFIVDAGLTGASSAPPSSGQEFKLSVEGRLIDAYHKDPASIEAVYYQLCTAQKGFYKTLGINNIIGCINTIGLIGLDFLAEDAYLYEQVLSSLNYQCGPTFRVFISNINSLGLVITNNSVDIMNCLATFDAATTAAQNDADTCNALDAYAYCYGKLFFAQSKQQDFGYANCQKELIGMLPRFGQCYSPNYECDLSKFV</sequence>
<reference evidence="2" key="1">
    <citation type="submission" date="2016-11" db="UniProtKB">
        <authorList>
            <consortium name="WormBaseParasite"/>
        </authorList>
    </citation>
    <scope>IDENTIFICATION</scope>
    <source>
        <strain evidence="2">KR3021</strain>
    </source>
</reference>
<proteinExistence type="predicted"/>
<name>A0AC35UFV1_9BILA</name>
<evidence type="ECO:0000313" key="2">
    <source>
        <dbReference type="WBParaSite" id="RSKR_0001099300.1"/>
    </source>
</evidence>